<dbReference type="GO" id="GO:0003676">
    <property type="term" value="F:nucleic acid binding"/>
    <property type="evidence" value="ECO:0007669"/>
    <property type="project" value="InterPro"/>
</dbReference>
<evidence type="ECO:0000259" key="7">
    <source>
        <dbReference type="PROSITE" id="PS51194"/>
    </source>
</evidence>
<evidence type="ECO:0000256" key="1">
    <source>
        <dbReference type="ARBA" id="ARBA00022741"/>
    </source>
</evidence>
<evidence type="ECO:0000313" key="8">
    <source>
        <dbReference type="EMBL" id="PIC42208.1"/>
    </source>
</evidence>
<dbReference type="InterPro" id="IPR014001">
    <property type="entry name" value="Helicase_ATP-bd"/>
</dbReference>
<dbReference type="Proteomes" id="UP000230233">
    <property type="component" value="Chromosome III"/>
</dbReference>
<dbReference type="InterPro" id="IPR027417">
    <property type="entry name" value="P-loop_NTPase"/>
</dbReference>
<keyword evidence="3" id="KW-0347">Helicase</keyword>
<dbReference type="InterPro" id="IPR059032">
    <property type="entry name" value="WHD_DDX60"/>
</dbReference>
<dbReference type="OrthoDB" id="64767at2759"/>
<feature type="region of interest" description="Disordered" evidence="5">
    <location>
        <begin position="618"/>
        <end position="646"/>
    </location>
</feature>
<dbReference type="SMART" id="SM00487">
    <property type="entry name" value="DEXDc"/>
    <property type="match status" value="1"/>
</dbReference>
<dbReference type="Pfam" id="PF00271">
    <property type="entry name" value="Helicase_C"/>
    <property type="match status" value="1"/>
</dbReference>
<dbReference type="PANTHER" id="PTHR44533:SF4">
    <property type="entry name" value="DEAD_H RNA HELICASE, PUTATIVE-RELATED"/>
    <property type="match status" value="1"/>
</dbReference>
<reference evidence="9" key="1">
    <citation type="submission" date="2017-10" db="EMBL/GenBank/DDBJ databases">
        <title>Rapid genome shrinkage in a self-fertile nematode reveals novel sperm competition proteins.</title>
        <authorList>
            <person name="Yin D."/>
            <person name="Schwarz E.M."/>
            <person name="Thomas C.G."/>
            <person name="Felde R.L."/>
            <person name="Korf I.F."/>
            <person name="Cutter A.D."/>
            <person name="Schartner C.M."/>
            <person name="Ralston E.J."/>
            <person name="Meyer B.J."/>
            <person name="Haag E.S."/>
        </authorList>
    </citation>
    <scope>NUCLEOTIDE SEQUENCE [LARGE SCALE GENOMIC DNA]</scope>
    <source>
        <strain evidence="9">JU1422</strain>
    </source>
</reference>
<comment type="caution">
    <text evidence="8">The sequence shown here is derived from an EMBL/GenBank/DDBJ whole genome shotgun (WGS) entry which is preliminary data.</text>
</comment>
<dbReference type="GO" id="GO:0004386">
    <property type="term" value="F:helicase activity"/>
    <property type="evidence" value="ECO:0007669"/>
    <property type="project" value="UniProtKB-KW"/>
</dbReference>
<feature type="domain" description="Helicase ATP-binding" evidence="6">
    <location>
        <begin position="827"/>
        <end position="997"/>
    </location>
</feature>
<evidence type="ECO:0008006" key="10">
    <source>
        <dbReference type="Google" id="ProtNLM"/>
    </source>
</evidence>
<dbReference type="Pfam" id="PF23002">
    <property type="entry name" value="PIN-like_DDX60"/>
    <property type="match status" value="1"/>
</dbReference>
<dbReference type="SMART" id="SM00490">
    <property type="entry name" value="HELICc"/>
    <property type="match status" value="1"/>
</dbReference>
<evidence type="ECO:0000256" key="3">
    <source>
        <dbReference type="ARBA" id="ARBA00022806"/>
    </source>
</evidence>
<evidence type="ECO:0000256" key="5">
    <source>
        <dbReference type="SAM" id="MobiDB-lite"/>
    </source>
</evidence>
<dbReference type="InterPro" id="IPR052431">
    <property type="entry name" value="SKI2_subfamily_helicases"/>
</dbReference>
<evidence type="ECO:0000259" key="6">
    <source>
        <dbReference type="PROSITE" id="PS51192"/>
    </source>
</evidence>
<dbReference type="PANTHER" id="PTHR44533">
    <property type="entry name" value="DEAD/H RNA HELICASE, PUTATIVE-RELATED"/>
    <property type="match status" value="1"/>
</dbReference>
<dbReference type="CDD" id="cd18795">
    <property type="entry name" value="SF2_C_Ski2"/>
    <property type="match status" value="1"/>
</dbReference>
<keyword evidence="9" id="KW-1185">Reference proteome</keyword>
<feature type="region of interest" description="Disordered" evidence="5">
    <location>
        <begin position="1232"/>
        <end position="1257"/>
    </location>
</feature>
<dbReference type="SUPFAM" id="SSF52540">
    <property type="entry name" value="P-loop containing nucleoside triphosphate hydrolases"/>
    <property type="match status" value="1"/>
</dbReference>
<organism evidence="8 9">
    <name type="scientific">Caenorhabditis nigoni</name>
    <dbReference type="NCBI Taxonomy" id="1611254"/>
    <lineage>
        <taxon>Eukaryota</taxon>
        <taxon>Metazoa</taxon>
        <taxon>Ecdysozoa</taxon>
        <taxon>Nematoda</taxon>
        <taxon>Chromadorea</taxon>
        <taxon>Rhabditida</taxon>
        <taxon>Rhabditina</taxon>
        <taxon>Rhabditomorpha</taxon>
        <taxon>Rhabditoidea</taxon>
        <taxon>Rhabditidae</taxon>
        <taxon>Peloderinae</taxon>
        <taxon>Caenorhabditis</taxon>
    </lineage>
</organism>
<dbReference type="CDD" id="cd18025">
    <property type="entry name" value="DEXHc_DDX60"/>
    <property type="match status" value="1"/>
</dbReference>
<dbReference type="InterPro" id="IPR055124">
    <property type="entry name" value="PIN-like_DDX60"/>
</dbReference>
<evidence type="ECO:0000256" key="4">
    <source>
        <dbReference type="ARBA" id="ARBA00022840"/>
    </source>
</evidence>
<sequence length="1748" mass="198288">MGITRNFRCFFNRGFNEKKFFGKGSSIRKSISRTMSANANWDDSDSENENVVVEEKPVILPRARQPSIAKSLEKVQILENSVAGSEKNASDDDSDTNSVISDDMDGIGEDNEVLNFSLDQLQMLKRNLAQFPCSYKNIISEFADVEIFLISIDSLVVECAAHSYHNWDVAGQSLVLNKQIDRFLQQFVDIGGRFKLIVFSDLTAQFAKDTTLSFARSAALAHLGNGPYARDLLFFTNPTDPEWDKLLNDLTPSFLMISTDNVTPNVCATPEIDLTRQFETIAFDVLTRSMSVVLLHSIKVNFVSVEAYYIQPRLVIAPDWPAFLAAHWDNNGTLLRNHLSKEIKFNQFETPADLWVKIITDAKATGKGSDTFDTLAAAVILSSLICSRRGAHRVYYPAREDAKRGLNVIRDRRLILNAAVVLLDKADHANSKIDLSDLWDGRMVYSIFDELSANQSVLPYRLQEDFAKYHQKAGLSVPLATDTNEKLFDPLPEITNPLLDLPVLYSVTSPMIKRFVPEIEKMTSQNAVEEGSVQDYADYLKETSQWRLKPIEETYAQKEEKIEDAWQLKKANRSKQFLMRWYELFANSLEGRGSNLLVDFSRVPKGFAIAEEEVVDDKKTGKGGWSGQKQQKPGAGGKKGAVKEAGKSKKDLILEANKKAKDQKVADSEKVKIKYGCQQGKEAVLFLNNLYSSLDLPESRALCVYEIVVREGRTMFDQHQGSDKQEIRRNVAVDFVGHLKDCFVKHWEHLEPKQKEQVVDLWVSLGFDAPAGSKPSSEAKQKKLNLGINMVYYQLQYGGELIDIQSDPKKDDRVSGFAPDGWQRKMLDSVDRGNSALIIAPTSAGKTFVSYYCIEKVLRASDNDVVVYVAPSKALINQVCGSVYARFRNKSMRRGLSLFGTLTQEYSQNAMQCQVLVTVPECLQELMLSRTPAVQKFVSHIKYVVFDEVHSIGASEESHIWEQLLLLIQCPFLALSATIGNANKLHEWLDSSEQAKTSGKRKVELINYGERYSELELSILNINDPYGEDDGVVHKKAGENAVIPLMPYGVYMPEKLRMFSIPEDQQLTARQILHLYNMMAEVDAASKKEFEPCKFFGQHGTKAVWISRSELRRLENALKERFMEWLSTDEQKINSILKILKEPVNTQLTYRARPFNKEKVANDYIVTLVDNLKEKGELPAICFNDDRHVCEKLAQTLADELQRRELEYMETDEFKNKYMIKDENKLVKLAKRKRDDADKKKKGDKDEDAGPEKEDDEMDVLAMKKARLARALERFKLRGRNGGDPDIYAKMIERMEKSAKHRESTQLLFKLFERGIGFHHAGMNNVERGAVEVLFRSGNLAILFSTSTLSLGVNMPCKTVMFGVDTLQLTPLLYRQMSGRAGRRGFDHSGNVIFMSVPTSKIRRLLTASLSNLQGNPPFTVIFLLRLFAYVHQQDIMNEEGQKVSTMKQRAFAAKSLLEHSFSVHTRREAKDGVLQKQLRMFSAFSFQLLRHLQLLSPFGEGKNFAELAIHSQNGSSGTLLFIYLMQKKCFHQLLKKCASADEAQLVMLEVLANLFTNVRMSPFHERNDNLENVHVNLRGLPSILVPYVEEYNKTVGGLYKRFMAASSKDGSLLDPTFTVSGKLDSESVSLTEDFLVTPLFDQYSHDESFLPVIDTNKKDHRGRKIQRNAYAYDFYVHGSRQLLLEVNGLHVNVAWFLLHDFASILERLAVGVHNMARPQDPLVLVLEDLSKNYDEKFRKAFGMRSRD</sequence>
<gene>
    <name evidence="8" type="primary">Cni-C28H8.3</name>
    <name evidence="8" type="synonym">Cnig_chr_III.g9361</name>
    <name evidence="8" type="ORF">B9Z55_009361</name>
</gene>
<feature type="domain" description="Helicase C-terminal" evidence="7">
    <location>
        <begin position="1271"/>
        <end position="1425"/>
    </location>
</feature>
<dbReference type="PROSITE" id="PS51192">
    <property type="entry name" value="HELICASE_ATP_BIND_1"/>
    <property type="match status" value="1"/>
</dbReference>
<keyword evidence="4" id="KW-0067">ATP-binding</keyword>
<name>A0A2G5URN7_9PELO</name>
<evidence type="ECO:0000313" key="9">
    <source>
        <dbReference type="Proteomes" id="UP000230233"/>
    </source>
</evidence>
<proteinExistence type="predicted"/>
<accession>A0A2G5URN7</accession>
<keyword evidence="1" id="KW-0547">Nucleotide-binding</keyword>
<evidence type="ECO:0000256" key="2">
    <source>
        <dbReference type="ARBA" id="ARBA00022801"/>
    </source>
</evidence>
<feature type="compositionally biased region" description="Basic and acidic residues" evidence="5">
    <location>
        <begin position="1233"/>
        <end position="1252"/>
    </location>
</feature>
<dbReference type="FunFam" id="3.40.50.300:FF:001039">
    <property type="entry name" value="ATP-dependent RNA helicase DDX60"/>
    <property type="match status" value="1"/>
</dbReference>
<dbReference type="InterPro" id="IPR011545">
    <property type="entry name" value="DEAD/DEAH_box_helicase_dom"/>
</dbReference>
<dbReference type="InterPro" id="IPR001650">
    <property type="entry name" value="Helicase_C-like"/>
</dbReference>
<dbReference type="GO" id="GO:0016787">
    <property type="term" value="F:hydrolase activity"/>
    <property type="evidence" value="ECO:0007669"/>
    <property type="project" value="UniProtKB-KW"/>
</dbReference>
<dbReference type="GO" id="GO:0005737">
    <property type="term" value="C:cytoplasm"/>
    <property type="evidence" value="ECO:0007669"/>
    <property type="project" value="TreeGrafter"/>
</dbReference>
<protein>
    <recommendedName>
        <fullName evidence="10">Helicase ATP-binding domain-containing protein</fullName>
    </recommendedName>
</protein>
<dbReference type="GO" id="GO:0005524">
    <property type="term" value="F:ATP binding"/>
    <property type="evidence" value="ECO:0007669"/>
    <property type="project" value="UniProtKB-KW"/>
</dbReference>
<dbReference type="STRING" id="1611254.A0A2G5URN7"/>
<dbReference type="Gene3D" id="3.40.50.300">
    <property type="entry name" value="P-loop containing nucleotide triphosphate hydrolases"/>
    <property type="match status" value="2"/>
</dbReference>
<dbReference type="Pfam" id="PF26076">
    <property type="entry name" value="WHD_DDX60"/>
    <property type="match status" value="1"/>
</dbReference>
<dbReference type="Pfam" id="PF00270">
    <property type="entry name" value="DEAD"/>
    <property type="match status" value="1"/>
</dbReference>
<dbReference type="EMBL" id="PDUG01000003">
    <property type="protein sequence ID" value="PIC42208.1"/>
    <property type="molecule type" value="Genomic_DNA"/>
</dbReference>
<dbReference type="PROSITE" id="PS51194">
    <property type="entry name" value="HELICASE_CTER"/>
    <property type="match status" value="1"/>
</dbReference>
<keyword evidence="2" id="KW-0378">Hydrolase</keyword>